<dbReference type="Gene3D" id="3.20.20.140">
    <property type="entry name" value="Metal-dependent hydrolases"/>
    <property type="match status" value="1"/>
</dbReference>
<evidence type="ECO:0000313" key="2">
    <source>
        <dbReference type="EMBL" id="SDP85798.1"/>
    </source>
</evidence>
<gene>
    <name evidence="2" type="ORF">SAMN05216213_106230</name>
</gene>
<protein>
    <recommendedName>
        <fullName evidence="1">Polymerase/histidinol phosphatase N-terminal domain-containing protein</fullName>
    </recommendedName>
</protein>
<dbReference type="AlphaFoldDB" id="A0A1H0W5D5"/>
<dbReference type="PANTHER" id="PTHR42924">
    <property type="entry name" value="EXONUCLEASE"/>
    <property type="match status" value="1"/>
</dbReference>
<dbReference type="Pfam" id="PF02811">
    <property type="entry name" value="PHP"/>
    <property type="match status" value="1"/>
</dbReference>
<name>A0A1H0W5D5_9GAMM</name>
<dbReference type="CDD" id="cd07438">
    <property type="entry name" value="PHP_HisPPase_AMP"/>
    <property type="match status" value="1"/>
</dbReference>
<dbReference type="SMART" id="SM00481">
    <property type="entry name" value="POLIIIAc"/>
    <property type="match status" value="1"/>
</dbReference>
<dbReference type="InterPro" id="IPR004013">
    <property type="entry name" value="PHP_dom"/>
</dbReference>
<evidence type="ECO:0000259" key="1">
    <source>
        <dbReference type="SMART" id="SM00481"/>
    </source>
</evidence>
<keyword evidence="3" id="KW-1185">Reference proteome</keyword>
<dbReference type="GO" id="GO:0035312">
    <property type="term" value="F:5'-3' DNA exonuclease activity"/>
    <property type="evidence" value="ECO:0007669"/>
    <property type="project" value="TreeGrafter"/>
</dbReference>
<dbReference type="GO" id="GO:0004534">
    <property type="term" value="F:5'-3' RNA exonuclease activity"/>
    <property type="evidence" value="ECO:0007669"/>
    <property type="project" value="TreeGrafter"/>
</dbReference>
<dbReference type="InterPro" id="IPR016195">
    <property type="entry name" value="Pol/histidinol_Pase-like"/>
</dbReference>
<accession>A0A1H0W5D5</accession>
<dbReference type="PANTHER" id="PTHR42924:SF3">
    <property type="entry name" value="POLYMERASE_HISTIDINOL PHOSPHATASE N-TERMINAL DOMAIN-CONTAINING PROTEIN"/>
    <property type="match status" value="1"/>
</dbReference>
<dbReference type="Gene3D" id="1.10.150.650">
    <property type="match status" value="1"/>
</dbReference>
<dbReference type="EMBL" id="FNJJ01000006">
    <property type="protein sequence ID" value="SDP85798.1"/>
    <property type="molecule type" value="Genomic_DNA"/>
</dbReference>
<feature type="domain" description="Polymerase/histidinol phosphatase N-terminal" evidence="1">
    <location>
        <begin position="31"/>
        <end position="96"/>
    </location>
</feature>
<sequence>MERLRYTATALRRMWGIITNINLNESAAMIVDLHCHSTASDGALAPAVLVARAHERGVRLLALTDHDTLEGLDEARLAAEPLGMQLINGIELSCTWGGATIHVLGYAFEREAPALRAAIEALHHGRWQRAEEIDRRLAAKGMPGALEGARAVQQELGDSGNAPARPHFAEFLVRAGHVRDRAEAFRKWLGSGKLGDVKQHWPALEDTLATLHAAKAWISLAHPWQYDFTRSKRRRLVADFAAAGGHALEVVNGMQPAEQVGGLAILAREFGLMASVGSDFHAPGDWSELGMYRPLPDDLTALWERFEHAQPSAVTS</sequence>
<dbReference type="InterPro" id="IPR052018">
    <property type="entry name" value="PHP_domain"/>
</dbReference>
<reference evidence="3" key="1">
    <citation type="submission" date="2016-10" db="EMBL/GenBank/DDBJ databases">
        <authorList>
            <person name="Varghese N."/>
            <person name="Submissions S."/>
        </authorList>
    </citation>
    <scope>NUCLEOTIDE SEQUENCE [LARGE SCALE GENOMIC DNA]</scope>
    <source>
        <strain evidence="3">JCM 18416</strain>
    </source>
</reference>
<dbReference type="Proteomes" id="UP000199460">
    <property type="component" value="Unassembled WGS sequence"/>
</dbReference>
<evidence type="ECO:0000313" key="3">
    <source>
        <dbReference type="Proteomes" id="UP000199460"/>
    </source>
</evidence>
<organism evidence="2 3">
    <name type="scientific">Ectopseudomonas guguanensis</name>
    <dbReference type="NCBI Taxonomy" id="1198456"/>
    <lineage>
        <taxon>Bacteria</taxon>
        <taxon>Pseudomonadati</taxon>
        <taxon>Pseudomonadota</taxon>
        <taxon>Gammaproteobacteria</taxon>
        <taxon>Pseudomonadales</taxon>
        <taxon>Pseudomonadaceae</taxon>
        <taxon>Ectopseudomonas</taxon>
    </lineage>
</organism>
<dbReference type="SUPFAM" id="SSF89550">
    <property type="entry name" value="PHP domain-like"/>
    <property type="match status" value="1"/>
</dbReference>
<dbReference type="InterPro" id="IPR003141">
    <property type="entry name" value="Pol/His_phosphatase_N"/>
</dbReference>
<proteinExistence type="predicted"/>